<dbReference type="RefSeq" id="WP_146321310.1">
    <property type="nucleotide sequence ID" value="NZ_CP042305.1"/>
</dbReference>
<feature type="domain" description="DUF5655" evidence="1">
    <location>
        <begin position="23"/>
        <end position="130"/>
    </location>
</feature>
<protein>
    <recommendedName>
        <fullName evidence="1">DUF5655 domain-containing protein</fullName>
    </recommendedName>
</protein>
<reference evidence="2 3" key="1">
    <citation type="submission" date="2019-07" db="EMBL/GenBank/DDBJ databases">
        <title>Full genome sequence of Humibacter sp. WJ7-1.</title>
        <authorList>
            <person name="Im W.-T."/>
        </authorList>
    </citation>
    <scope>NUCLEOTIDE SEQUENCE [LARGE SCALE GENOMIC DNA]</scope>
    <source>
        <strain evidence="2 3">WJ7-1</strain>
    </source>
</reference>
<gene>
    <name evidence="2" type="ORF">FPZ11_12315</name>
</gene>
<organism evidence="2 3">
    <name type="scientific">Humibacter ginsenosidimutans</name>
    <dbReference type="NCBI Taxonomy" id="2599293"/>
    <lineage>
        <taxon>Bacteria</taxon>
        <taxon>Bacillati</taxon>
        <taxon>Actinomycetota</taxon>
        <taxon>Actinomycetes</taxon>
        <taxon>Micrococcales</taxon>
        <taxon>Microbacteriaceae</taxon>
        <taxon>Humibacter</taxon>
    </lineage>
</organism>
<dbReference type="InterPro" id="IPR043714">
    <property type="entry name" value="DUF5655"/>
</dbReference>
<dbReference type="Pfam" id="PF18899">
    <property type="entry name" value="DUF5655"/>
    <property type="match status" value="1"/>
</dbReference>
<dbReference type="OrthoDB" id="3530622at2"/>
<proteinExistence type="predicted"/>
<dbReference type="AlphaFoldDB" id="A0A5B8M6U9"/>
<dbReference type="Proteomes" id="UP000320216">
    <property type="component" value="Chromosome"/>
</dbReference>
<name>A0A5B8M6U9_9MICO</name>
<dbReference type="KEGG" id="huw:FPZ11_12315"/>
<evidence type="ECO:0000313" key="2">
    <source>
        <dbReference type="EMBL" id="QDZ15435.1"/>
    </source>
</evidence>
<dbReference type="EMBL" id="CP042305">
    <property type="protein sequence ID" value="QDZ15435.1"/>
    <property type="molecule type" value="Genomic_DNA"/>
</dbReference>
<sequence length="138" mass="14939">MGETTKAPTAGTGDPAATDIWTVERHLAGQPPESVALYRAFIELVESIGPFTYAVSKSTITLKGTRRGFAGARPTAKGLKGYFDVQRMITDARLGPASPYERRLFVHHFVITEASQLDAEFEGWLREAYAVGAGAHLA</sequence>
<evidence type="ECO:0000313" key="3">
    <source>
        <dbReference type="Proteomes" id="UP000320216"/>
    </source>
</evidence>
<accession>A0A5B8M6U9</accession>
<keyword evidence="3" id="KW-1185">Reference proteome</keyword>
<evidence type="ECO:0000259" key="1">
    <source>
        <dbReference type="Pfam" id="PF18899"/>
    </source>
</evidence>